<evidence type="ECO:0000313" key="3">
    <source>
        <dbReference type="Proteomes" id="UP000037982"/>
    </source>
</evidence>
<reference evidence="3" key="1">
    <citation type="submission" date="2015-07" db="EMBL/GenBank/DDBJ databases">
        <authorList>
            <person name="Ju K.-S."/>
            <person name="Doroghazi J.R."/>
            <person name="Metcalf W.W."/>
        </authorList>
    </citation>
    <scope>NUCLEOTIDE SEQUENCE [LARGE SCALE GENOMIC DNA]</scope>
    <source>
        <strain evidence="3">NRRL ISP-5002</strain>
    </source>
</reference>
<dbReference type="AlphaFoldDB" id="A0A0N0GXD4"/>
<dbReference type="Gene3D" id="3.40.50.150">
    <property type="entry name" value="Vaccinia Virus protein VP39"/>
    <property type="match status" value="1"/>
</dbReference>
<keyword evidence="2" id="KW-0489">Methyltransferase</keyword>
<evidence type="ECO:0000259" key="1">
    <source>
        <dbReference type="Pfam" id="PF13649"/>
    </source>
</evidence>
<dbReference type="RefSeq" id="WP_053926228.1">
    <property type="nucleotide sequence ID" value="NZ_LGKG01000154.1"/>
</dbReference>
<gene>
    <name evidence="2" type="ORF">ADL29_27275</name>
</gene>
<name>A0A0N0GXD4_9ACTN</name>
<dbReference type="EMBL" id="LGKG01000154">
    <property type="protein sequence ID" value="KPC60862.1"/>
    <property type="molecule type" value="Genomic_DNA"/>
</dbReference>
<dbReference type="GO" id="GO:0032259">
    <property type="term" value="P:methylation"/>
    <property type="evidence" value="ECO:0007669"/>
    <property type="project" value="UniProtKB-KW"/>
</dbReference>
<feature type="domain" description="Methyltransferase" evidence="1">
    <location>
        <begin position="63"/>
        <end position="155"/>
    </location>
</feature>
<comment type="caution">
    <text evidence="2">The sequence shown here is derived from an EMBL/GenBank/DDBJ whole genome shotgun (WGS) entry which is preliminary data.</text>
</comment>
<evidence type="ECO:0000313" key="2">
    <source>
        <dbReference type="EMBL" id="KPC60862.1"/>
    </source>
</evidence>
<keyword evidence="2" id="KW-0808">Transferase</keyword>
<accession>A0A0N0GXD4</accession>
<protein>
    <submittedName>
        <fullName evidence="2">Trans-aconitate methyltransferase</fullName>
    </submittedName>
</protein>
<dbReference type="GO" id="GO:0008168">
    <property type="term" value="F:methyltransferase activity"/>
    <property type="evidence" value="ECO:0007669"/>
    <property type="project" value="UniProtKB-KW"/>
</dbReference>
<organism evidence="2 3">
    <name type="scientific">Streptomyces chattanoogensis</name>
    <dbReference type="NCBI Taxonomy" id="66876"/>
    <lineage>
        <taxon>Bacteria</taxon>
        <taxon>Bacillati</taxon>
        <taxon>Actinomycetota</taxon>
        <taxon>Actinomycetes</taxon>
        <taxon>Kitasatosporales</taxon>
        <taxon>Streptomycetaceae</taxon>
        <taxon>Streptomyces</taxon>
    </lineage>
</organism>
<dbReference type="SUPFAM" id="SSF53335">
    <property type="entry name" value="S-adenosyl-L-methionine-dependent methyltransferases"/>
    <property type="match status" value="1"/>
</dbReference>
<proteinExistence type="predicted"/>
<dbReference type="PATRIC" id="fig|66876.3.peg.5967"/>
<sequence length="297" mass="30942">MNASGGAAADPAEGEGSRPRFAPEWLELREPADAAARTPELLRPLRAALAARAGSPRPTVIRDLGCGTGSMGRWLAVRLPGPQHWILYDHDPALLARAAHGMPPAAADAGAVTATTERGDLARLTAAELAGTSLVTASALLDLLTHDEVAALAEACVDAGCPALFALSVAGRVELTPYEPFDADLTAAFNDHQRRTAGGRRLLGPDAAAAATAAFERCGAAVMTRPSPWRLGGKEAALTAEWLRGWVGAACEQRPELAARADAYLRRRLEACAAGELRVTVHHTDLLALPGPRPATG</sequence>
<keyword evidence="3" id="KW-1185">Reference proteome</keyword>
<dbReference type="InterPro" id="IPR029063">
    <property type="entry name" value="SAM-dependent_MTases_sf"/>
</dbReference>
<dbReference type="Pfam" id="PF13649">
    <property type="entry name" value="Methyltransf_25"/>
    <property type="match status" value="1"/>
</dbReference>
<dbReference type="InterPro" id="IPR041698">
    <property type="entry name" value="Methyltransf_25"/>
</dbReference>
<dbReference type="Proteomes" id="UP000037982">
    <property type="component" value="Unassembled WGS sequence"/>
</dbReference>